<dbReference type="Gramene" id="ESR43794">
    <property type="protein sequence ID" value="ESR43794"/>
    <property type="gene ID" value="CICLE_v10013294mg"/>
</dbReference>
<organism evidence="2 3">
    <name type="scientific">Citrus clementina</name>
    <name type="common">Clementine</name>
    <name type="synonym">Citrus deliciosa x Citrus sinensis</name>
    <dbReference type="NCBI Taxonomy" id="85681"/>
    <lineage>
        <taxon>Eukaryota</taxon>
        <taxon>Viridiplantae</taxon>
        <taxon>Streptophyta</taxon>
        <taxon>Embryophyta</taxon>
        <taxon>Tracheophyta</taxon>
        <taxon>Spermatophyta</taxon>
        <taxon>Magnoliopsida</taxon>
        <taxon>eudicotyledons</taxon>
        <taxon>Gunneridae</taxon>
        <taxon>Pentapetalae</taxon>
        <taxon>rosids</taxon>
        <taxon>malvids</taxon>
        <taxon>Sapindales</taxon>
        <taxon>Rutaceae</taxon>
        <taxon>Aurantioideae</taxon>
        <taxon>Citrus</taxon>
    </lineage>
</organism>
<dbReference type="Proteomes" id="UP000030687">
    <property type="component" value="Unassembled WGS sequence"/>
</dbReference>
<evidence type="ECO:0000313" key="2">
    <source>
        <dbReference type="EMBL" id="ESR43794.1"/>
    </source>
</evidence>
<protein>
    <submittedName>
        <fullName evidence="2">Uncharacterized protein</fullName>
    </submittedName>
</protein>
<keyword evidence="1" id="KW-0812">Transmembrane</keyword>
<gene>
    <name evidence="2" type="ORF">CICLE_v10013294mg</name>
</gene>
<keyword evidence="1" id="KW-0472">Membrane</keyword>
<name>V4UVR9_CITCL</name>
<proteinExistence type="predicted"/>
<feature type="transmembrane region" description="Helical" evidence="1">
    <location>
        <begin position="41"/>
        <end position="65"/>
    </location>
</feature>
<evidence type="ECO:0000313" key="3">
    <source>
        <dbReference type="Proteomes" id="UP000030687"/>
    </source>
</evidence>
<evidence type="ECO:0000256" key="1">
    <source>
        <dbReference type="SAM" id="Phobius"/>
    </source>
</evidence>
<keyword evidence="1" id="KW-1133">Transmembrane helix</keyword>
<dbReference type="EMBL" id="KI536861">
    <property type="protein sequence ID" value="ESR43794.1"/>
    <property type="molecule type" value="Genomic_DNA"/>
</dbReference>
<keyword evidence="3" id="KW-1185">Reference proteome</keyword>
<dbReference type="KEGG" id="cic:CICLE_v10013294mg"/>
<sequence>MTEIIISNFLKVLQQIVCVIPTYGESLNKLLITALELRCNYQNACVVSIPSLTTVVLFVNLTLLIS</sequence>
<dbReference type="AlphaFoldDB" id="V4UVR9"/>
<accession>V4UVR9</accession>
<dbReference type="InParanoid" id="V4UVR9"/>
<reference evidence="2 3" key="1">
    <citation type="submission" date="2013-10" db="EMBL/GenBank/DDBJ databases">
        <authorList>
            <consortium name="International Citrus Genome Consortium"/>
            <person name="Jenkins J."/>
            <person name="Schmutz J."/>
            <person name="Prochnik S."/>
            <person name="Rokhsar D."/>
            <person name="Gmitter F."/>
            <person name="Ollitrault P."/>
            <person name="Machado M."/>
            <person name="Talon M."/>
            <person name="Wincker P."/>
            <person name="Jaillon O."/>
            <person name="Morgante M."/>
        </authorList>
    </citation>
    <scope>NUCLEOTIDE SEQUENCE</scope>
    <source>
        <strain evidence="3">cv. Clemenules</strain>
    </source>
</reference>